<keyword evidence="3" id="KW-1185">Reference proteome</keyword>
<dbReference type="EMBL" id="BPLR01001134">
    <property type="protein sequence ID" value="GIZ00209.1"/>
    <property type="molecule type" value="Genomic_DNA"/>
</dbReference>
<comment type="caution">
    <text evidence="2">The sequence shown here is derived from an EMBL/GenBank/DDBJ whole genome shotgun (WGS) entry which is preliminary data.</text>
</comment>
<feature type="transmembrane region" description="Helical" evidence="1">
    <location>
        <begin position="168"/>
        <end position="187"/>
    </location>
</feature>
<gene>
    <name evidence="2" type="ORF">CEXT_338371</name>
</gene>
<sequence>MYPRYLATSATTVSHCCHHLSLLFVRIFSAANVTNCCHRSFYCRRLLRHLLPSSSLLPSSTTALCDFSLLPTLPTAVIVFFYCRRLHSCDICYHRLSLLPSSTPFFVLLFCCQRYQLLSSSSSTAVVSYSCDICYHRLSLLPSSTTALCDFLCQLLNCRRLLHFLRHLLPSFLTVAIIYHCFVRLLLPTLPTAVHRRLLFLRHLLPSSLTVAIIYNCFVRLSAANVTNCCHRLLYCRRLLFLRHLLPSSLTVAIIYNCFERLSLLPTLPTAVIVFYCRRLLLPSSSILATSATITVAIIYPCFCATAANVTNCCHFYSRRLLFLRHLLSPFTVAIIYHCFVRQLSTAAMLVFFYCRRLLFLRHLLPPSLSLLSHCCQRYQSHTAVALCYHRLHLPLLCAYCQRYQLLSSSSFAVVFILATSATIVSSSTILANVTNCCHRLFTAVVFSCDICYHRFSLLPSSTTDFLCCQRYQLLSSSSSTAVVFYSCDICYHRLSLLPSSTTAFVRSSPAANVTNCCHRLLLLPSSSILATSATIVSHCCHHLPLLCATFSANVTNCCHPWYGRWHDQCNSRKGVRSTWQMAVPSECSFLGAKKGNDWLVFQPEDYEERSSTSHLEKVFKCKAEPSLCRRSFKQHNQTPPFPELLDFWTPLHLLNLKWHPLQIDLPLPSRYGHLNFLHMYWKPDSPHPYEIPMVDTLFDTYAFEPEELQRWRENLPE</sequence>
<feature type="transmembrane region" description="Helical" evidence="1">
    <location>
        <begin position="331"/>
        <end position="355"/>
    </location>
</feature>
<organism evidence="2 3">
    <name type="scientific">Caerostris extrusa</name>
    <name type="common">Bark spider</name>
    <name type="synonym">Caerostris bankana</name>
    <dbReference type="NCBI Taxonomy" id="172846"/>
    <lineage>
        <taxon>Eukaryota</taxon>
        <taxon>Metazoa</taxon>
        <taxon>Ecdysozoa</taxon>
        <taxon>Arthropoda</taxon>
        <taxon>Chelicerata</taxon>
        <taxon>Arachnida</taxon>
        <taxon>Araneae</taxon>
        <taxon>Araneomorphae</taxon>
        <taxon>Entelegynae</taxon>
        <taxon>Araneoidea</taxon>
        <taxon>Araneidae</taxon>
        <taxon>Caerostris</taxon>
    </lineage>
</organism>
<dbReference type="Proteomes" id="UP001054945">
    <property type="component" value="Unassembled WGS sequence"/>
</dbReference>
<evidence type="ECO:0000256" key="1">
    <source>
        <dbReference type="SAM" id="Phobius"/>
    </source>
</evidence>
<accession>A0AAV4Y144</accession>
<proteinExistence type="predicted"/>
<keyword evidence="1" id="KW-1133">Transmembrane helix</keyword>
<evidence type="ECO:0000313" key="3">
    <source>
        <dbReference type="Proteomes" id="UP001054945"/>
    </source>
</evidence>
<feature type="transmembrane region" description="Helical" evidence="1">
    <location>
        <begin position="239"/>
        <end position="256"/>
    </location>
</feature>
<feature type="transmembrane region" description="Helical" evidence="1">
    <location>
        <begin position="412"/>
        <end position="432"/>
    </location>
</feature>
<evidence type="ECO:0000313" key="2">
    <source>
        <dbReference type="EMBL" id="GIZ00209.1"/>
    </source>
</evidence>
<reference evidence="2 3" key="1">
    <citation type="submission" date="2021-06" db="EMBL/GenBank/DDBJ databases">
        <title>Caerostris extrusa draft genome.</title>
        <authorList>
            <person name="Kono N."/>
            <person name="Arakawa K."/>
        </authorList>
    </citation>
    <scope>NUCLEOTIDE SEQUENCE [LARGE SCALE GENOMIC DNA]</scope>
</reference>
<feature type="transmembrane region" description="Helical" evidence="1">
    <location>
        <begin position="199"/>
        <end position="218"/>
    </location>
</feature>
<feature type="transmembrane region" description="Helical" evidence="1">
    <location>
        <begin position="288"/>
        <end position="311"/>
    </location>
</feature>
<name>A0AAV4Y144_CAEEX</name>
<keyword evidence="1" id="KW-0472">Membrane</keyword>
<dbReference type="AlphaFoldDB" id="A0AAV4Y144"/>
<protein>
    <submittedName>
        <fullName evidence="2">Uncharacterized protein</fullName>
    </submittedName>
</protein>
<keyword evidence="1" id="KW-0812">Transmembrane</keyword>